<dbReference type="InterPro" id="IPR019498">
    <property type="entry name" value="MENTAL"/>
</dbReference>
<keyword evidence="2 5" id="KW-0812">Transmembrane</keyword>
<dbReference type="GO" id="GO:0005789">
    <property type="term" value="C:endoplasmic reticulum membrane"/>
    <property type="evidence" value="ECO:0007669"/>
    <property type="project" value="TreeGrafter"/>
</dbReference>
<evidence type="ECO:0000256" key="5">
    <source>
        <dbReference type="SAM" id="Phobius"/>
    </source>
</evidence>
<accession>A0A7M5WWB0</accession>
<dbReference type="PROSITE" id="PS51439">
    <property type="entry name" value="MENTAL"/>
    <property type="match status" value="1"/>
</dbReference>
<keyword evidence="5" id="KW-1133">Transmembrane helix</keyword>
<keyword evidence="3 5" id="KW-0472">Membrane</keyword>
<evidence type="ECO:0000313" key="8">
    <source>
        <dbReference type="EnsemblMetazoa" id="CLYHEMP014068.1"/>
    </source>
</evidence>
<comment type="subcellular location">
    <subcellularLocation>
        <location evidence="1">Membrane</location>
        <topology evidence="1">Multi-pass membrane protein</topology>
    </subcellularLocation>
</comment>
<evidence type="ECO:0000256" key="2">
    <source>
        <dbReference type="ARBA" id="ARBA00022692"/>
    </source>
</evidence>
<dbReference type="InterPro" id="IPR051869">
    <property type="entry name" value="STARD3"/>
</dbReference>
<dbReference type="InterPro" id="IPR023393">
    <property type="entry name" value="START-like_dom_sf"/>
</dbReference>
<protein>
    <submittedName>
        <fullName evidence="8">Uncharacterized protein</fullName>
    </submittedName>
</protein>
<dbReference type="PANTHER" id="PTHR46121:SF4">
    <property type="entry name" value="STEROIDOGENIC ACUTE REGULATORY PROTEIN-LIKE"/>
    <property type="match status" value="1"/>
</dbReference>
<dbReference type="Pfam" id="PF01852">
    <property type="entry name" value="START"/>
    <property type="match status" value="1"/>
</dbReference>
<feature type="transmembrane region" description="Helical" evidence="5">
    <location>
        <begin position="163"/>
        <end position="183"/>
    </location>
</feature>
<feature type="transmembrane region" description="Helical" evidence="5">
    <location>
        <begin position="93"/>
        <end position="114"/>
    </location>
</feature>
<reference evidence="8" key="1">
    <citation type="submission" date="2021-01" db="UniProtKB">
        <authorList>
            <consortium name="EnsemblMetazoa"/>
        </authorList>
    </citation>
    <scope>IDENTIFICATION</scope>
</reference>
<sequence>MTSSNQGSLHTLGDEGAANYIEETLSDQEPLLSNEIPPPLHPDPFHNVPRQADYENPPINPYYIQQSYDDRMKSTIYDEDTHCFSMSRVRRMFCLLSLFDCLMTFLMWVIYLQLSDGGITDNLAPEVKNLTIHTSLFDIVLCSITRSLVLLLFYSCLIKSTKWYAVALTTSASTIFLLMKVFLLKGEYYHKGNPINFFLIIFSFIITWCEAWHFDFKVIPQELQTKNLGDIRTSSLPPIAGGSFLASDQQRRQNNRGGRSRFGAPSSFYTPYAGSNYYGGGKSHISEESEDDSQCSDISAELGRLSDQEDHALIRKANDTLHMVFRMLYISDGWNMCREEKDNIIVQSRNFDGVGKVYKLEAVIDVNSSVLDQVFWVDVDSQPSWNASVKECRILRKINKLSDIIYSVAAEAGGGIISSRDFVSLRRRKRKGPLTLLCNVSIETPLMPPVSSIVRGKNGPGGWVLRDIPGEPNKTEFIWLLNTKLGGWLPQKLVETSLAGVMVDTVRDIRQHVSTTLLPT</sequence>
<dbReference type="RefSeq" id="XP_066928326.1">
    <property type="nucleotide sequence ID" value="XM_067072225.1"/>
</dbReference>
<dbReference type="GO" id="GO:0008289">
    <property type="term" value="F:lipid binding"/>
    <property type="evidence" value="ECO:0007669"/>
    <property type="project" value="InterPro"/>
</dbReference>
<dbReference type="Proteomes" id="UP000594262">
    <property type="component" value="Unplaced"/>
</dbReference>
<dbReference type="GO" id="GO:0005765">
    <property type="term" value="C:lysosomal membrane"/>
    <property type="evidence" value="ECO:0007669"/>
    <property type="project" value="TreeGrafter"/>
</dbReference>
<dbReference type="OrthoDB" id="74575at2759"/>
<evidence type="ECO:0000256" key="3">
    <source>
        <dbReference type="ARBA" id="ARBA00023136"/>
    </source>
</evidence>
<dbReference type="AlphaFoldDB" id="A0A7M5WWB0"/>
<dbReference type="InterPro" id="IPR002913">
    <property type="entry name" value="START_lipid-bd_dom"/>
</dbReference>
<dbReference type="SMART" id="SM00234">
    <property type="entry name" value="START"/>
    <property type="match status" value="1"/>
</dbReference>
<dbReference type="GO" id="GO:0099044">
    <property type="term" value="P:vesicle tethering to endoplasmic reticulum"/>
    <property type="evidence" value="ECO:0007669"/>
    <property type="project" value="TreeGrafter"/>
</dbReference>
<dbReference type="Pfam" id="PF10457">
    <property type="entry name" value="MENTAL"/>
    <property type="match status" value="1"/>
</dbReference>
<feature type="domain" description="MENTAL" evidence="7">
    <location>
        <begin position="86"/>
        <end position="260"/>
    </location>
</feature>
<dbReference type="SUPFAM" id="SSF55961">
    <property type="entry name" value="Bet v1-like"/>
    <property type="match status" value="1"/>
</dbReference>
<dbReference type="GeneID" id="136815777"/>
<proteinExistence type="predicted"/>
<evidence type="ECO:0000259" key="6">
    <source>
        <dbReference type="PROSITE" id="PS50848"/>
    </source>
</evidence>
<feature type="transmembrane region" description="Helical" evidence="5">
    <location>
        <begin position="195"/>
        <end position="214"/>
    </location>
</feature>
<evidence type="ECO:0000256" key="1">
    <source>
        <dbReference type="ARBA" id="ARBA00004141"/>
    </source>
</evidence>
<dbReference type="GO" id="GO:0140284">
    <property type="term" value="C:endoplasmic reticulum-endosome membrane contact site"/>
    <property type="evidence" value="ECO:0007669"/>
    <property type="project" value="TreeGrafter"/>
</dbReference>
<feature type="region of interest" description="Disordered" evidence="4">
    <location>
        <begin position="248"/>
        <end position="267"/>
    </location>
</feature>
<dbReference type="EnsemblMetazoa" id="CLYHEMT014068.1">
    <property type="protein sequence ID" value="CLYHEMP014068.1"/>
    <property type="gene ID" value="CLYHEMG014068"/>
</dbReference>
<dbReference type="PROSITE" id="PS50848">
    <property type="entry name" value="START"/>
    <property type="match status" value="1"/>
</dbReference>
<name>A0A7M5WWB0_9CNID</name>
<dbReference type="Gene3D" id="3.30.530.20">
    <property type="match status" value="1"/>
</dbReference>
<dbReference type="GO" id="GO:0031902">
    <property type="term" value="C:late endosome membrane"/>
    <property type="evidence" value="ECO:0007669"/>
    <property type="project" value="TreeGrafter"/>
</dbReference>
<evidence type="ECO:0000259" key="7">
    <source>
        <dbReference type="PROSITE" id="PS51439"/>
    </source>
</evidence>
<keyword evidence="9" id="KW-1185">Reference proteome</keyword>
<dbReference type="PANTHER" id="PTHR46121">
    <property type="entry name" value="STEROIDOGENIC ACUTE REGULATORY PROTEIN-LIKE"/>
    <property type="match status" value="1"/>
</dbReference>
<evidence type="ECO:0000256" key="4">
    <source>
        <dbReference type="SAM" id="MobiDB-lite"/>
    </source>
</evidence>
<organism evidence="8 9">
    <name type="scientific">Clytia hemisphaerica</name>
    <dbReference type="NCBI Taxonomy" id="252671"/>
    <lineage>
        <taxon>Eukaryota</taxon>
        <taxon>Metazoa</taxon>
        <taxon>Cnidaria</taxon>
        <taxon>Hydrozoa</taxon>
        <taxon>Hydroidolina</taxon>
        <taxon>Leptothecata</taxon>
        <taxon>Obeliida</taxon>
        <taxon>Clytiidae</taxon>
        <taxon>Clytia</taxon>
    </lineage>
</organism>
<feature type="domain" description="START" evidence="6">
    <location>
        <begin position="331"/>
        <end position="518"/>
    </location>
</feature>
<evidence type="ECO:0000313" key="9">
    <source>
        <dbReference type="Proteomes" id="UP000594262"/>
    </source>
</evidence>